<gene>
    <name evidence="3" type="ORF">ENSA7_70480</name>
</gene>
<evidence type="ECO:0000313" key="3">
    <source>
        <dbReference type="EMBL" id="PRP96234.1"/>
    </source>
</evidence>
<evidence type="ECO:0000259" key="2">
    <source>
        <dbReference type="Pfam" id="PF07705"/>
    </source>
</evidence>
<dbReference type="InterPro" id="IPR011635">
    <property type="entry name" value="CARDB"/>
</dbReference>
<feature type="signal peptide" evidence="1">
    <location>
        <begin position="1"/>
        <end position="23"/>
    </location>
</feature>
<evidence type="ECO:0000256" key="1">
    <source>
        <dbReference type="SAM" id="SignalP"/>
    </source>
</evidence>
<sequence length="185" mass="20160">MNTKLIASTIAVCTLLLPATALAAPDLIVSDIDANYDAATDLITFEITVKNNGTSVAASSFWVDIFGAEKGNWDECAEVDWDWALVQPGLAPGAEEQVVVEMDRDYTTLGAVYFFVDIDQRVVEASEINNEGQALVLATDPNEPRVAIGNFFKPNPECLQDAVFDALGIVIPDWAQMFFAKLRII</sequence>
<reference evidence="3 4" key="1">
    <citation type="submission" date="2018-03" db="EMBL/GenBank/DDBJ databases">
        <title>Draft Genome Sequences of the Obligatory Marine Myxobacteria Enhygromyxa salina SWB007.</title>
        <authorList>
            <person name="Poehlein A."/>
            <person name="Moghaddam J.A."/>
            <person name="Harms H."/>
            <person name="Alanjari M."/>
            <person name="Koenig G.M."/>
            <person name="Daniel R."/>
            <person name="Schaeberle T.F."/>
        </authorList>
    </citation>
    <scope>NUCLEOTIDE SEQUENCE [LARGE SCALE GENOMIC DNA]</scope>
    <source>
        <strain evidence="3 4">SWB007</strain>
    </source>
</reference>
<dbReference type="InterPro" id="IPR013783">
    <property type="entry name" value="Ig-like_fold"/>
</dbReference>
<accession>A0A2S9XTS0</accession>
<dbReference type="AlphaFoldDB" id="A0A2S9XTS0"/>
<feature type="chain" id="PRO_5015550312" description="CARDB domain-containing protein" evidence="1">
    <location>
        <begin position="24"/>
        <end position="185"/>
    </location>
</feature>
<name>A0A2S9XTS0_9BACT</name>
<evidence type="ECO:0000313" key="4">
    <source>
        <dbReference type="Proteomes" id="UP000238823"/>
    </source>
</evidence>
<protein>
    <recommendedName>
        <fullName evidence="2">CARDB domain-containing protein</fullName>
    </recommendedName>
</protein>
<dbReference type="RefSeq" id="WP_106093844.1">
    <property type="nucleotide sequence ID" value="NZ_PVNL01000135.1"/>
</dbReference>
<dbReference type="Proteomes" id="UP000238823">
    <property type="component" value="Unassembled WGS sequence"/>
</dbReference>
<dbReference type="EMBL" id="PVNL01000135">
    <property type="protein sequence ID" value="PRP96234.1"/>
    <property type="molecule type" value="Genomic_DNA"/>
</dbReference>
<proteinExistence type="predicted"/>
<comment type="caution">
    <text evidence="3">The sequence shown here is derived from an EMBL/GenBank/DDBJ whole genome shotgun (WGS) entry which is preliminary data.</text>
</comment>
<dbReference type="OrthoDB" id="9841830at2"/>
<dbReference type="Gene3D" id="2.60.40.10">
    <property type="entry name" value="Immunoglobulins"/>
    <property type="match status" value="1"/>
</dbReference>
<feature type="domain" description="CARDB" evidence="2">
    <location>
        <begin position="24"/>
        <end position="131"/>
    </location>
</feature>
<keyword evidence="1" id="KW-0732">Signal</keyword>
<dbReference type="Pfam" id="PF07705">
    <property type="entry name" value="CARDB"/>
    <property type="match status" value="1"/>
</dbReference>
<organism evidence="3 4">
    <name type="scientific">Enhygromyxa salina</name>
    <dbReference type="NCBI Taxonomy" id="215803"/>
    <lineage>
        <taxon>Bacteria</taxon>
        <taxon>Pseudomonadati</taxon>
        <taxon>Myxococcota</taxon>
        <taxon>Polyangia</taxon>
        <taxon>Nannocystales</taxon>
        <taxon>Nannocystaceae</taxon>
        <taxon>Enhygromyxa</taxon>
    </lineage>
</organism>